<reference evidence="2 3" key="1">
    <citation type="submission" date="2020-09" db="EMBL/GenBank/DDBJ databases">
        <title>De no assembly of potato wild relative species, Solanum commersonii.</title>
        <authorList>
            <person name="Cho K."/>
        </authorList>
    </citation>
    <scope>NUCLEOTIDE SEQUENCE [LARGE SCALE GENOMIC DNA]</scope>
    <source>
        <strain evidence="2">LZ3.2</strain>
        <tissue evidence="2">Leaf</tissue>
    </source>
</reference>
<keyword evidence="1" id="KW-0175">Coiled coil</keyword>
<keyword evidence="3" id="KW-1185">Reference proteome</keyword>
<gene>
    <name evidence="2" type="ORF">H5410_061218</name>
</gene>
<accession>A0A9J5W898</accession>
<organism evidence="2 3">
    <name type="scientific">Solanum commersonii</name>
    <name type="common">Commerson's wild potato</name>
    <name type="synonym">Commerson's nightshade</name>
    <dbReference type="NCBI Taxonomy" id="4109"/>
    <lineage>
        <taxon>Eukaryota</taxon>
        <taxon>Viridiplantae</taxon>
        <taxon>Streptophyta</taxon>
        <taxon>Embryophyta</taxon>
        <taxon>Tracheophyta</taxon>
        <taxon>Spermatophyta</taxon>
        <taxon>Magnoliopsida</taxon>
        <taxon>eudicotyledons</taxon>
        <taxon>Gunneridae</taxon>
        <taxon>Pentapetalae</taxon>
        <taxon>asterids</taxon>
        <taxon>lamiids</taxon>
        <taxon>Solanales</taxon>
        <taxon>Solanaceae</taxon>
        <taxon>Solanoideae</taxon>
        <taxon>Solaneae</taxon>
        <taxon>Solanum</taxon>
    </lineage>
</organism>
<evidence type="ECO:0000313" key="2">
    <source>
        <dbReference type="EMBL" id="KAG5571452.1"/>
    </source>
</evidence>
<dbReference type="Proteomes" id="UP000824120">
    <property type="component" value="Chromosome 12"/>
</dbReference>
<proteinExistence type="predicted"/>
<dbReference type="AlphaFoldDB" id="A0A9J5W898"/>
<feature type="coiled-coil region" evidence="1">
    <location>
        <begin position="29"/>
        <end position="91"/>
    </location>
</feature>
<evidence type="ECO:0000313" key="3">
    <source>
        <dbReference type="Proteomes" id="UP000824120"/>
    </source>
</evidence>
<protein>
    <submittedName>
        <fullName evidence="2">Uncharacterized protein</fullName>
    </submittedName>
</protein>
<sequence>MIEKETVRLEDSLTAMVRITKENEDIDRNKEIEAIRQQTKLEIQQIEEVKNDRIIALEKKLTMLKELYAAKQKEKEKEIALEIEIKKFKEQLSQDISVDNVDIDENCSEQGSDISETYTEILEKIGESEINGQN</sequence>
<name>A0A9J5W898_SOLCO</name>
<dbReference type="EMBL" id="JACXVP010000012">
    <property type="protein sequence ID" value="KAG5571452.1"/>
    <property type="molecule type" value="Genomic_DNA"/>
</dbReference>
<comment type="caution">
    <text evidence="2">The sequence shown here is derived from an EMBL/GenBank/DDBJ whole genome shotgun (WGS) entry which is preliminary data.</text>
</comment>
<evidence type="ECO:0000256" key="1">
    <source>
        <dbReference type="SAM" id="Coils"/>
    </source>
</evidence>